<evidence type="ECO:0000313" key="2">
    <source>
        <dbReference type="Proteomes" id="UP000235388"/>
    </source>
</evidence>
<name>A0A2N5S7M8_9BASI</name>
<comment type="caution">
    <text evidence="1">The sequence shown here is derived from an EMBL/GenBank/DDBJ whole genome shotgun (WGS) entry which is preliminary data.</text>
</comment>
<dbReference type="EMBL" id="PGCJ01001116">
    <property type="protein sequence ID" value="PLW09224.1"/>
    <property type="molecule type" value="Genomic_DNA"/>
</dbReference>
<sequence>MANILAFVSPPNGREVFPPDGRYVPAFNQGGLPVQWDLPPPNGRYVPAFDQGGLTAQWPVCNGHQSGRPPYSSTRVWLYSCKGCTLVRAWTLRIKQVGPKMEAVDLAWMAV</sequence>
<reference evidence="1 2" key="1">
    <citation type="submission" date="2017-11" db="EMBL/GenBank/DDBJ databases">
        <title>De novo assembly and phasing of dikaryotic genomes from two isolates of Puccinia coronata f. sp. avenae, the causal agent of oat crown rust.</title>
        <authorList>
            <person name="Miller M.E."/>
            <person name="Zhang Y."/>
            <person name="Omidvar V."/>
            <person name="Sperschneider J."/>
            <person name="Schwessinger B."/>
            <person name="Raley C."/>
            <person name="Palmer J.M."/>
            <person name="Garnica D."/>
            <person name="Upadhyaya N."/>
            <person name="Rathjen J."/>
            <person name="Taylor J.M."/>
            <person name="Park R.F."/>
            <person name="Dodds P.N."/>
            <person name="Hirsch C.D."/>
            <person name="Kianian S.F."/>
            <person name="Figueroa M."/>
        </authorList>
    </citation>
    <scope>NUCLEOTIDE SEQUENCE [LARGE SCALE GENOMIC DNA]</scope>
    <source>
        <strain evidence="1">12NC29</strain>
    </source>
</reference>
<accession>A0A2N5S7M8</accession>
<dbReference type="Proteomes" id="UP000235388">
    <property type="component" value="Unassembled WGS sequence"/>
</dbReference>
<dbReference type="AlphaFoldDB" id="A0A2N5S7M8"/>
<protein>
    <submittedName>
        <fullName evidence="1">Uncharacterized protein</fullName>
    </submittedName>
</protein>
<organism evidence="1 2">
    <name type="scientific">Puccinia coronata f. sp. avenae</name>
    <dbReference type="NCBI Taxonomy" id="200324"/>
    <lineage>
        <taxon>Eukaryota</taxon>
        <taxon>Fungi</taxon>
        <taxon>Dikarya</taxon>
        <taxon>Basidiomycota</taxon>
        <taxon>Pucciniomycotina</taxon>
        <taxon>Pucciniomycetes</taxon>
        <taxon>Pucciniales</taxon>
        <taxon>Pucciniaceae</taxon>
        <taxon>Puccinia</taxon>
    </lineage>
</organism>
<evidence type="ECO:0000313" key="1">
    <source>
        <dbReference type="EMBL" id="PLW09224.1"/>
    </source>
</evidence>
<keyword evidence="2" id="KW-1185">Reference proteome</keyword>
<proteinExistence type="predicted"/>
<gene>
    <name evidence="1" type="ORF">PCANC_22698</name>
</gene>